<keyword evidence="3" id="KW-1185">Reference proteome</keyword>
<protein>
    <submittedName>
        <fullName evidence="2">Uncharacterized protein</fullName>
    </submittedName>
</protein>
<accession>A0A9W8Y4E7</accession>
<proteinExistence type="predicted"/>
<feature type="region of interest" description="Disordered" evidence="1">
    <location>
        <begin position="249"/>
        <end position="339"/>
    </location>
</feature>
<dbReference type="Proteomes" id="UP001140560">
    <property type="component" value="Unassembled WGS sequence"/>
</dbReference>
<comment type="caution">
    <text evidence="2">The sequence shown here is derived from an EMBL/GenBank/DDBJ whole genome shotgun (WGS) entry which is preliminary data.</text>
</comment>
<sequence length="339" mass="36893">MNRPSSAAMARTSSYPDFNPFLRNVSNIPSPDEPYPPRIYQPAIPSNKENHCNRPPSQLRFPTPYPQANRVPTPNPFAPRLPTFGSDVSMRDPSSVHSSLSRFGHGIAPPPPLAMNNVKSRKEGRPFKSPKLLHQETRHDKSLLATMHDDPMTPRHPPTRNHHERTAYNTPKIPASVEIIDVDAIDPSLDTTNVPHDTTKLSPAKSSTTHKAGMSSTDSTARLERQLYSALGDELGSFEQQLDTAGMGPELAKALGGGSSLSHHSDFSGSSTLLNPSASDFEPAAAAAKRKRRGTLGGERDKSPMSKREKGGGGDRGMVMVEAAEGEVEEMRMPRLRGD</sequence>
<dbReference type="OrthoDB" id="5417628at2759"/>
<dbReference type="AlphaFoldDB" id="A0A9W8Y4E7"/>
<evidence type="ECO:0000256" key="1">
    <source>
        <dbReference type="SAM" id="MobiDB-lite"/>
    </source>
</evidence>
<evidence type="ECO:0000313" key="3">
    <source>
        <dbReference type="Proteomes" id="UP001140560"/>
    </source>
</evidence>
<feature type="region of interest" description="Disordered" evidence="1">
    <location>
        <begin position="191"/>
        <end position="220"/>
    </location>
</feature>
<feature type="region of interest" description="Disordered" evidence="1">
    <location>
        <begin position="147"/>
        <end position="166"/>
    </location>
</feature>
<gene>
    <name evidence="2" type="ORF">N0V83_008097</name>
</gene>
<feature type="region of interest" description="Disordered" evidence="1">
    <location>
        <begin position="1"/>
        <end position="129"/>
    </location>
</feature>
<reference evidence="2" key="1">
    <citation type="submission" date="2022-10" db="EMBL/GenBank/DDBJ databases">
        <title>Tapping the CABI collections for fungal endophytes: first genome assemblies for Collariella, Neodidymelliopsis, Ascochyta clinopodiicola, Didymella pomorum, Didymosphaeria variabile, Neocosmospora piperis and Neocucurbitaria cava.</title>
        <authorList>
            <person name="Hill R."/>
        </authorList>
    </citation>
    <scope>NUCLEOTIDE SEQUENCE</scope>
    <source>
        <strain evidence="2">IMI 356814</strain>
    </source>
</reference>
<organism evidence="2 3">
    <name type="scientific">Neocucurbitaria cava</name>
    <dbReference type="NCBI Taxonomy" id="798079"/>
    <lineage>
        <taxon>Eukaryota</taxon>
        <taxon>Fungi</taxon>
        <taxon>Dikarya</taxon>
        <taxon>Ascomycota</taxon>
        <taxon>Pezizomycotina</taxon>
        <taxon>Dothideomycetes</taxon>
        <taxon>Pleosporomycetidae</taxon>
        <taxon>Pleosporales</taxon>
        <taxon>Pleosporineae</taxon>
        <taxon>Cucurbitariaceae</taxon>
        <taxon>Neocucurbitaria</taxon>
    </lineage>
</organism>
<feature type="compositionally biased region" description="Basic and acidic residues" evidence="1">
    <location>
        <begin position="329"/>
        <end position="339"/>
    </location>
</feature>
<evidence type="ECO:0000313" key="2">
    <source>
        <dbReference type="EMBL" id="KAJ4366461.1"/>
    </source>
</evidence>
<dbReference type="EMBL" id="JAPEUY010000014">
    <property type="protein sequence ID" value="KAJ4366461.1"/>
    <property type="molecule type" value="Genomic_DNA"/>
</dbReference>
<name>A0A9W8Y4E7_9PLEO</name>
<feature type="compositionally biased region" description="Basic and acidic residues" evidence="1">
    <location>
        <begin position="298"/>
        <end position="313"/>
    </location>
</feature>